<sequence>MTTTVKCPTRHLEWEVEEDEEEGGEVFDDDNWASVVDIGADERFLMREGGGWEEEEGWEEREEIWVF</sequence>
<evidence type="ECO:0000313" key="2">
    <source>
        <dbReference type="Proteomes" id="UP000428333"/>
    </source>
</evidence>
<comment type="caution">
    <text evidence="1">The sequence shown here is derived from an EMBL/GenBank/DDBJ whole genome shotgun (WGS) entry which is preliminary data.</text>
</comment>
<dbReference type="AlphaFoldDB" id="A0A6A4L6A4"/>
<organism evidence="1 2">
    <name type="scientific">Rhododendron williamsianum</name>
    <dbReference type="NCBI Taxonomy" id="262921"/>
    <lineage>
        <taxon>Eukaryota</taxon>
        <taxon>Viridiplantae</taxon>
        <taxon>Streptophyta</taxon>
        <taxon>Embryophyta</taxon>
        <taxon>Tracheophyta</taxon>
        <taxon>Spermatophyta</taxon>
        <taxon>Magnoliopsida</taxon>
        <taxon>eudicotyledons</taxon>
        <taxon>Gunneridae</taxon>
        <taxon>Pentapetalae</taxon>
        <taxon>asterids</taxon>
        <taxon>Ericales</taxon>
        <taxon>Ericaceae</taxon>
        <taxon>Ericoideae</taxon>
        <taxon>Rhodoreae</taxon>
        <taxon>Rhododendron</taxon>
    </lineage>
</organism>
<keyword evidence="2" id="KW-1185">Reference proteome</keyword>
<evidence type="ECO:0000313" key="1">
    <source>
        <dbReference type="EMBL" id="KAE9451281.1"/>
    </source>
</evidence>
<proteinExistence type="predicted"/>
<dbReference type="EMBL" id="QEFC01002716">
    <property type="protein sequence ID" value="KAE9451281.1"/>
    <property type="molecule type" value="Genomic_DNA"/>
</dbReference>
<protein>
    <submittedName>
        <fullName evidence="1">Uncharacterized protein</fullName>
    </submittedName>
</protein>
<reference evidence="1 2" key="1">
    <citation type="journal article" date="2019" name="Genome Biol. Evol.">
        <title>The Rhododendron genome and chromosomal organization provide insight into shared whole-genome duplications across the heath family (Ericaceae).</title>
        <authorList>
            <person name="Soza V.L."/>
            <person name="Lindsley D."/>
            <person name="Waalkes A."/>
            <person name="Ramage E."/>
            <person name="Patwardhan R.P."/>
            <person name="Burton J.N."/>
            <person name="Adey A."/>
            <person name="Kumar A."/>
            <person name="Qiu R."/>
            <person name="Shendure J."/>
            <person name="Hall B."/>
        </authorList>
    </citation>
    <scope>NUCLEOTIDE SEQUENCE [LARGE SCALE GENOMIC DNA]</scope>
    <source>
        <strain evidence="1">RSF 1966-606</strain>
    </source>
</reference>
<dbReference type="Proteomes" id="UP000428333">
    <property type="component" value="Linkage Group LG10"/>
</dbReference>
<gene>
    <name evidence="1" type="ORF">C3L33_16790</name>
</gene>
<feature type="non-terminal residue" evidence="1">
    <location>
        <position position="1"/>
    </location>
</feature>
<name>A0A6A4L6A4_9ERIC</name>
<accession>A0A6A4L6A4</accession>